<gene>
    <name evidence="2" type="ORF">GXP70_24620</name>
</gene>
<evidence type="ECO:0000259" key="1">
    <source>
        <dbReference type="Pfam" id="PF01370"/>
    </source>
</evidence>
<dbReference type="Pfam" id="PF01370">
    <property type="entry name" value="Epimerase"/>
    <property type="match status" value="1"/>
</dbReference>
<dbReference type="EMBL" id="CP048209">
    <property type="protein sequence ID" value="QHT62849.1"/>
    <property type="molecule type" value="Genomic_DNA"/>
</dbReference>
<keyword evidence="3" id="KW-1185">Reference proteome</keyword>
<organism evidence="2 3">
    <name type="scientific">Paenibacillus lycopersici</name>
    <dbReference type="NCBI Taxonomy" id="2704462"/>
    <lineage>
        <taxon>Bacteria</taxon>
        <taxon>Bacillati</taxon>
        <taxon>Bacillota</taxon>
        <taxon>Bacilli</taxon>
        <taxon>Bacillales</taxon>
        <taxon>Paenibacillaceae</taxon>
        <taxon>Paenibacillus</taxon>
    </lineage>
</organism>
<name>A0A6C0G5G1_9BACL</name>
<dbReference type="InterPro" id="IPR001509">
    <property type="entry name" value="Epimerase_deHydtase"/>
</dbReference>
<dbReference type="InterPro" id="IPR050177">
    <property type="entry name" value="Lipid_A_modif_metabolic_enz"/>
</dbReference>
<dbReference type="SUPFAM" id="SSF51735">
    <property type="entry name" value="NAD(P)-binding Rossmann-fold domains"/>
    <property type="match status" value="1"/>
</dbReference>
<sequence>MKLLITGATGSVGSGAAEALRAQHEVRLSDIAAMDTTLPFYPADVREPRALDQAAEGADVIVHTPAWHGIHMGQRSERDFYELNITGTFNMFQSAVNNRVRRVVWLSSMSFYGSDFYAYTKKIGEQLCRYYHEQHGIEVILLRPADFTPYTDARHYGERLLHGGVDRRDVIQAVASAVVCPQTYGTYHIVRDDAFTEADKLAYAASPADAWERLYPGAKRLIEAYRLELPVRLETMDLSRERAELGYEPRYNFGTFIQEFTREGTIVERT</sequence>
<dbReference type="KEGG" id="plyc:GXP70_24620"/>
<protein>
    <submittedName>
        <fullName evidence="2">NAD(P)-dependent oxidoreductase</fullName>
    </submittedName>
</protein>
<reference evidence="2 3" key="1">
    <citation type="submission" date="2020-01" db="EMBL/GenBank/DDBJ databases">
        <title>Paenibacillus sp. nov., isolated from tomato rhizosphere.</title>
        <authorList>
            <person name="Weon H.-Y."/>
            <person name="Lee S.A."/>
        </authorList>
    </citation>
    <scope>NUCLEOTIDE SEQUENCE [LARGE SCALE GENOMIC DNA]</scope>
    <source>
        <strain evidence="2 3">12200R-189</strain>
    </source>
</reference>
<proteinExistence type="predicted"/>
<accession>A0A6C0G5G1</accession>
<feature type="domain" description="NAD-dependent epimerase/dehydratase" evidence="1">
    <location>
        <begin position="4"/>
        <end position="146"/>
    </location>
</feature>
<dbReference type="InterPro" id="IPR036291">
    <property type="entry name" value="NAD(P)-bd_dom_sf"/>
</dbReference>
<dbReference type="PANTHER" id="PTHR43245">
    <property type="entry name" value="BIFUNCTIONAL POLYMYXIN RESISTANCE PROTEIN ARNA"/>
    <property type="match status" value="1"/>
</dbReference>
<dbReference type="AlphaFoldDB" id="A0A6C0G5G1"/>
<dbReference type="Proteomes" id="UP000476064">
    <property type="component" value="Chromosome"/>
</dbReference>
<evidence type="ECO:0000313" key="3">
    <source>
        <dbReference type="Proteomes" id="UP000476064"/>
    </source>
</evidence>
<dbReference type="RefSeq" id="WP_162359280.1">
    <property type="nucleotide sequence ID" value="NZ_CP048209.1"/>
</dbReference>
<dbReference type="PANTHER" id="PTHR43245:SF54">
    <property type="entry name" value="BLL0593 PROTEIN"/>
    <property type="match status" value="1"/>
</dbReference>
<dbReference type="Gene3D" id="3.40.50.720">
    <property type="entry name" value="NAD(P)-binding Rossmann-like Domain"/>
    <property type="match status" value="1"/>
</dbReference>
<evidence type="ECO:0000313" key="2">
    <source>
        <dbReference type="EMBL" id="QHT62849.1"/>
    </source>
</evidence>